<dbReference type="RefSeq" id="WP_306069317.1">
    <property type="nucleotide sequence ID" value="NZ_CP120988.1"/>
</dbReference>
<protein>
    <submittedName>
        <fullName evidence="1">Uncharacterized protein</fullName>
    </submittedName>
</protein>
<sequence length="112" mass="11832">MTTDHTLGAVREFLRFAVPLASIDLTHRYTQKELALFLPGIAVRGGLQLGHGGDVFQFSKSDRKIIRRTASELATGIAAAAMLAGPDGITVLGVHFCSAVRCTHTTEPAAAA</sequence>
<evidence type="ECO:0000313" key="1">
    <source>
        <dbReference type="EMBL" id="WLQ60400.1"/>
    </source>
</evidence>
<dbReference type="EMBL" id="CP120988">
    <property type="protein sequence ID" value="WLQ60400.1"/>
    <property type="molecule type" value="Genomic_DNA"/>
</dbReference>
<name>A0ABY9IZK9_9ACTN</name>
<gene>
    <name evidence="1" type="ORF">P8A19_35475</name>
</gene>
<accession>A0ABY9IZK9</accession>
<organism evidence="1 2">
    <name type="scientific">Streptomyces poriferorum</name>
    <dbReference type="NCBI Taxonomy" id="2798799"/>
    <lineage>
        <taxon>Bacteria</taxon>
        <taxon>Bacillati</taxon>
        <taxon>Actinomycetota</taxon>
        <taxon>Actinomycetes</taxon>
        <taxon>Kitasatosporales</taxon>
        <taxon>Streptomycetaceae</taxon>
        <taxon>Streptomyces</taxon>
    </lineage>
</organism>
<reference evidence="1 2" key="1">
    <citation type="submission" date="2023-03" db="EMBL/GenBank/DDBJ databases">
        <title>Isolation and description of six Streptomyces strains from soil environments, able to metabolize different microbial glucans.</title>
        <authorList>
            <person name="Widen T."/>
            <person name="Larsbrink J."/>
        </authorList>
    </citation>
    <scope>NUCLEOTIDE SEQUENCE [LARGE SCALE GENOMIC DNA]</scope>
    <source>
        <strain evidence="1 2">Alt2</strain>
    </source>
</reference>
<evidence type="ECO:0000313" key="2">
    <source>
        <dbReference type="Proteomes" id="UP001235744"/>
    </source>
</evidence>
<proteinExistence type="predicted"/>
<keyword evidence="2" id="KW-1185">Reference proteome</keyword>
<dbReference type="Proteomes" id="UP001235744">
    <property type="component" value="Chromosome"/>
</dbReference>